<evidence type="ECO:0000313" key="2">
    <source>
        <dbReference type="EMBL" id="MDY3561011.1"/>
    </source>
</evidence>
<keyword evidence="3" id="KW-1185">Reference proteome</keyword>
<name>A0ABU5F549_9BACT</name>
<keyword evidence="1" id="KW-0812">Transmembrane</keyword>
<gene>
    <name evidence="2" type="ORF">R5W23_002270</name>
</gene>
<keyword evidence="1" id="KW-0472">Membrane</keyword>
<proteinExistence type="predicted"/>
<comment type="caution">
    <text evidence="2">The sequence shown here is derived from an EMBL/GenBank/DDBJ whole genome shotgun (WGS) entry which is preliminary data.</text>
</comment>
<organism evidence="2 3">
    <name type="scientific">Gemmata algarum</name>
    <dbReference type="NCBI Taxonomy" id="2975278"/>
    <lineage>
        <taxon>Bacteria</taxon>
        <taxon>Pseudomonadati</taxon>
        <taxon>Planctomycetota</taxon>
        <taxon>Planctomycetia</taxon>
        <taxon>Gemmatales</taxon>
        <taxon>Gemmataceae</taxon>
        <taxon>Gemmata</taxon>
    </lineage>
</organism>
<accession>A0ABU5F549</accession>
<dbReference type="RefSeq" id="WP_261185703.1">
    <property type="nucleotide sequence ID" value="NZ_JAXBLV010000188.1"/>
</dbReference>
<dbReference type="EMBL" id="JAXBLV010000188">
    <property type="protein sequence ID" value="MDY3561011.1"/>
    <property type="molecule type" value="Genomic_DNA"/>
</dbReference>
<keyword evidence="1" id="KW-1133">Transmembrane helix</keyword>
<protein>
    <submittedName>
        <fullName evidence="2">Uncharacterized protein</fullName>
    </submittedName>
</protein>
<reference evidence="3" key="1">
    <citation type="journal article" date="2023" name="Mar. Drugs">
        <title>Gemmata algarum, a Novel Planctomycete Isolated from an Algal Mat, Displays Antimicrobial Activity.</title>
        <authorList>
            <person name="Kumar G."/>
            <person name="Kallscheuer N."/>
            <person name="Kashif M."/>
            <person name="Ahamad S."/>
            <person name="Jagadeeshwari U."/>
            <person name="Pannikurungottu S."/>
            <person name="Haufschild T."/>
            <person name="Kabuu M."/>
            <person name="Sasikala C."/>
            <person name="Jogler C."/>
            <person name="Ramana C."/>
        </authorList>
    </citation>
    <scope>NUCLEOTIDE SEQUENCE [LARGE SCALE GENOMIC DNA]</scope>
    <source>
        <strain evidence="3">JC673</strain>
    </source>
</reference>
<dbReference type="Proteomes" id="UP001272242">
    <property type="component" value="Unassembled WGS sequence"/>
</dbReference>
<evidence type="ECO:0000313" key="3">
    <source>
        <dbReference type="Proteomes" id="UP001272242"/>
    </source>
</evidence>
<feature type="transmembrane region" description="Helical" evidence="1">
    <location>
        <begin position="22"/>
        <end position="42"/>
    </location>
</feature>
<evidence type="ECO:0000256" key="1">
    <source>
        <dbReference type="SAM" id="Phobius"/>
    </source>
</evidence>
<sequence>MRGNRGGAIAKFLEQLADGDPVALGFVGVILFIAVALGLFVLKVRRDLRRDDEAQARKYGRKSPR</sequence>